<reference evidence="4" key="1">
    <citation type="submission" date="2019-03" db="EMBL/GenBank/DDBJ databases">
        <authorList>
            <person name="Mank J."/>
            <person name="Almeida P."/>
        </authorList>
    </citation>
    <scope>NUCLEOTIDE SEQUENCE</scope>
    <source>
        <strain evidence="4">78183</strain>
    </source>
</reference>
<dbReference type="InterPro" id="IPR044303">
    <property type="entry name" value="ZAT1/4/9"/>
</dbReference>
<protein>
    <recommendedName>
        <fullName evidence="3">C2H2-type domain-containing protein</fullName>
    </recommendedName>
</protein>
<dbReference type="Gene3D" id="3.30.160.60">
    <property type="entry name" value="Classic Zinc Finger"/>
    <property type="match status" value="1"/>
</dbReference>
<dbReference type="PROSITE" id="PS50157">
    <property type="entry name" value="ZINC_FINGER_C2H2_2"/>
    <property type="match status" value="3"/>
</dbReference>
<dbReference type="PROSITE" id="PS00028">
    <property type="entry name" value="ZINC_FINGER_C2H2_1"/>
    <property type="match status" value="3"/>
</dbReference>
<gene>
    <name evidence="4" type="ORF">SVIM_LOCUS125621</name>
</gene>
<dbReference type="GO" id="GO:0006355">
    <property type="term" value="P:regulation of DNA-templated transcription"/>
    <property type="evidence" value="ECO:0007669"/>
    <property type="project" value="InterPro"/>
</dbReference>
<feature type="domain" description="C2H2-type" evidence="3">
    <location>
        <begin position="203"/>
        <end position="230"/>
    </location>
</feature>
<dbReference type="EMBL" id="CAADRP010000668">
    <property type="protein sequence ID" value="VFU30983.1"/>
    <property type="molecule type" value="Genomic_DNA"/>
</dbReference>
<keyword evidence="1" id="KW-0862">Zinc</keyword>
<feature type="domain" description="C2H2-type" evidence="3">
    <location>
        <begin position="259"/>
        <end position="286"/>
    </location>
</feature>
<dbReference type="AlphaFoldDB" id="A0A6N2KQW7"/>
<evidence type="ECO:0000259" key="3">
    <source>
        <dbReference type="PROSITE" id="PS50157"/>
    </source>
</evidence>
<dbReference type="SMART" id="SM00355">
    <property type="entry name" value="ZnF_C2H2"/>
    <property type="match status" value="3"/>
</dbReference>
<dbReference type="InterPro" id="IPR013087">
    <property type="entry name" value="Znf_C2H2_type"/>
</dbReference>
<feature type="region of interest" description="Disordered" evidence="2">
    <location>
        <begin position="19"/>
        <end position="112"/>
    </location>
</feature>
<feature type="domain" description="C2H2-type" evidence="3">
    <location>
        <begin position="5"/>
        <end position="32"/>
    </location>
</feature>
<dbReference type="InterPro" id="IPR036236">
    <property type="entry name" value="Znf_C2H2_sf"/>
</dbReference>
<dbReference type="PANTHER" id="PTHR46326:SF10">
    <property type="entry name" value="C2H2 AND C2HC ZINC FINGER PROTEIN"/>
    <property type="match status" value="1"/>
</dbReference>
<organism evidence="4">
    <name type="scientific">Salix viminalis</name>
    <name type="common">Common osier</name>
    <name type="synonym">Basket willow</name>
    <dbReference type="NCBI Taxonomy" id="40686"/>
    <lineage>
        <taxon>Eukaryota</taxon>
        <taxon>Viridiplantae</taxon>
        <taxon>Streptophyta</taxon>
        <taxon>Embryophyta</taxon>
        <taxon>Tracheophyta</taxon>
        <taxon>Spermatophyta</taxon>
        <taxon>Magnoliopsida</taxon>
        <taxon>eudicotyledons</taxon>
        <taxon>Gunneridae</taxon>
        <taxon>Pentapetalae</taxon>
        <taxon>rosids</taxon>
        <taxon>fabids</taxon>
        <taxon>Malpighiales</taxon>
        <taxon>Salicaceae</taxon>
        <taxon>Saliceae</taxon>
        <taxon>Salix</taxon>
    </lineage>
</organism>
<feature type="compositionally biased region" description="Gly residues" evidence="2">
    <location>
        <begin position="238"/>
        <end position="247"/>
    </location>
</feature>
<evidence type="ECO:0000256" key="1">
    <source>
        <dbReference type="PROSITE-ProRule" id="PRU00042"/>
    </source>
</evidence>
<dbReference type="SUPFAM" id="SSF57667">
    <property type="entry name" value="beta-beta-alpha zinc fingers"/>
    <property type="match status" value="1"/>
</dbReference>
<evidence type="ECO:0000256" key="2">
    <source>
        <dbReference type="SAM" id="MobiDB-lite"/>
    </source>
</evidence>
<sequence>MEKTRICKICNRRFANGKAMGGHMRSHLAKLPLPPKPIPPQETYNTPNKSPSSSSSLNYPLLGNKPTQSSRSILKQKVSAVSKPTPYDGESETESTTKPTGRRSKRSLKSADLKAAESMAKVTESSEQVSSVSYLLAEEDVALCLLMLSRDHEWSEDAKRVKKEVGEYTKDHQYVNHEAESDDEKENYLLGAAQTKLKSQGKYKCETCKRGFRSYQALGGHRASHKKIKTHDEHEEGSGSGNGCGGGDNHRSTAGKRIFKCPFCEKVFDSGQALGGHKKVHFSYLPVTDNARISIDLLDLNIPALEGSTHDDGEVSEA</sequence>
<proteinExistence type="predicted"/>
<evidence type="ECO:0000313" key="4">
    <source>
        <dbReference type="EMBL" id="VFU30983.1"/>
    </source>
</evidence>
<keyword evidence="1" id="KW-0479">Metal-binding</keyword>
<feature type="compositionally biased region" description="Low complexity" evidence="2">
    <location>
        <begin position="43"/>
        <end position="62"/>
    </location>
</feature>
<dbReference type="Pfam" id="PF13912">
    <property type="entry name" value="zf-C2H2_6"/>
    <property type="match status" value="3"/>
</dbReference>
<feature type="region of interest" description="Disordered" evidence="2">
    <location>
        <begin position="219"/>
        <end position="248"/>
    </location>
</feature>
<keyword evidence="1" id="KW-0863">Zinc-finger</keyword>
<dbReference type="GO" id="GO:0008270">
    <property type="term" value="F:zinc ion binding"/>
    <property type="evidence" value="ECO:0007669"/>
    <property type="project" value="UniProtKB-KW"/>
</dbReference>
<dbReference type="PANTHER" id="PTHR46326">
    <property type="entry name" value="ZINC FINGER PROTEIN ZAT1-RELATED"/>
    <property type="match status" value="1"/>
</dbReference>
<accession>A0A6N2KQW7</accession>
<name>A0A6N2KQW7_SALVM</name>